<reference evidence="1" key="1">
    <citation type="submission" date="2022-10" db="EMBL/GenBank/DDBJ databases">
        <title>Culturing micro-colonial fungi from biological soil crusts in the Mojave desert and describing Neophaeococcomyces mojavensis, and introducing the new genera and species Taxawa tesnikishii.</title>
        <authorList>
            <person name="Kurbessoian T."/>
            <person name="Stajich J.E."/>
        </authorList>
    </citation>
    <scope>NUCLEOTIDE SEQUENCE</scope>
    <source>
        <strain evidence="1">JES_112</strain>
    </source>
</reference>
<name>A0ACC2ZU69_9EURO</name>
<sequence length="460" mass="52498">MTTRTSLENFPSSLTTHIEAYLRSIIRPKQDSHHQIVLDAGYTFHAQEIISKESTNLTKLSINFLPYFHKLTNEPVYYGCPWYPEGELDLRPRYNFRQSNHFFAFLRPRWVLMVRFSPMQPYLDAQFYLMKAMRTLSLTSKAGIAKFLGVVRDDDDMITGFLIELPVKGRLRDVMEAASGAGTPISKERREKWCRQIIRTIAEVHHHGFVIGSLHHVRDCGIGIDGKDDAILYDRLGTTVEPIQMAGGAISAELGWPAKPVKSAIIEPQTDIYQLGLLLWRIMGDKVHGNILEFCKVANCTTRKDARCNEPHTNPVELPMQDDYCPKYLRDIIIACRTPEQKARPSAHELSCMLPMADNAKYTQLSTAAMYMERPEDYQIVHSSPQVDCDVCDKDANRHHFHCGICDSGDWDICSSCFTEGAHCKDIDHVLQERKTLYCPDKIFAYDKVSGERKIVMSES</sequence>
<proteinExistence type="predicted"/>
<evidence type="ECO:0000313" key="1">
    <source>
        <dbReference type="EMBL" id="KAJ9651172.1"/>
    </source>
</evidence>
<keyword evidence="2" id="KW-1185">Reference proteome</keyword>
<dbReference type="Proteomes" id="UP001172386">
    <property type="component" value="Unassembled WGS sequence"/>
</dbReference>
<accession>A0ACC2ZU69</accession>
<protein>
    <submittedName>
        <fullName evidence="1">Uncharacterized protein</fullName>
    </submittedName>
</protein>
<comment type="caution">
    <text evidence="1">The sequence shown here is derived from an EMBL/GenBank/DDBJ whole genome shotgun (WGS) entry which is preliminary data.</text>
</comment>
<gene>
    <name evidence="1" type="ORF">H2198_009549</name>
</gene>
<dbReference type="EMBL" id="JAPDRQ010000277">
    <property type="protein sequence ID" value="KAJ9651172.1"/>
    <property type="molecule type" value="Genomic_DNA"/>
</dbReference>
<organism evidence="1 2">
    <name type="scientific">Neophaeococcomyces mojaviensis</name>
    <dbReference type="NCBI Taxonomy" id="3383035"/>
    <lineage>
        <taxon>Eukaryota</taxon>
        <taxon>Fungi</taxon>
        <taxon>Dikarya</taxon>
        <taxon>Ascomycota</taxon>
        <taxon>Pezizomycotina</taxon>
        <taxon>Eurotiomycetes</taxon>
        <taxon>Chaetothyriomycetidae</taxon>
        <taxon>Chaetothyriales</taxon>
        <taxon>Chaetothyriales incertae sedis</taxon>
        <taxon>Neophaeococcomyces</taxon>
    </lineage>
</organism>
<evidence type="ECO:0000313" key="2">
    <source>
        <dbReference type="Proteomes" id="UP001172386"/>
    </source>
</evidence>